<dbReference type="SUPFAM" id="SSF51735">
    <property type="entry name" value="NAD(P)-binding Rossmann-fold domains"/>
    <property type="match status" value="1"/>
</dbReference>
<dbReference type="GO" id="GO:0000166">
    <property type="term" value="F:nucleotide binding"/>
    <property type="evidence" value="ECO:0007669"/>
    <property type="project" value="InterPro"/>
</dbReference>
<dbReference type="Gene3D" id="3.40.50.720">
    <property type="entry name" value="NAD(P)-binding Rossmann-like Domain"/>
    <property type="match status" value="1"/>
</dbReference>
<organism evidence="6 7">
    <name type="scientific">Sandarakinorhabdus cyanobacteriorum</name>
    <dbReference type="NCBI Taxonomy" id="1981098"/>
    <lineage>
        <taxon>Bacteria</taxon>
        <taxon>Pseudomonadati</taxon>
        <taxon>Pseudomonadota</taxon>
        <taxon>Alphaproteobacteria</taxon>
        <taxon>Sphingomonadales</taxon>
        <taxon>Sphingosinicellaceae</taxon>
        <taxon>Sandarakinorhabdus</taxon>
    </lineage>
</organism>
<reference evidence="6 7" key="1">
    <citation type="submission" date="2017-07" db="EMBL/GenBank/DDBJ databases">
        <title>Sandarakinorhabdus cyanobacteriorum sp. nov., a novel bacterium isolated from cyanobacterial aggregates in a eutrophic lake.</title>
        <authorList>
            <person name="Cai H."/>
        </authorList>
    </citation>
    <scope>NUCLEOTIDE SEQUENCE [LARGE SCALE GENOMIC DNA]</scope>
    <source>
        <strain evidence="6 7">TH057</strain>
    </source>
</reference>
<dbReference type="Pfam" id="PF22725">
    <property type="entry name" value="GFO_IDH_MocA_C3"/>
    <property type="match status" value="1"/>
</dbReference>
<dbReference type="SUPFAM" id="SSF55347">
    <property type="entry name" value="Glyceraldehyde-3-phosphate dehydrogenase-like, C-terminal domain"/>
    <property type="match status" value="1"/>
</dbReference>
<evidence type="ECO:0000259" key="4">
    <source>
        <dbReference type="Pfam" id="PF01408"/>
    </source>
</evidence>
<comment type="similarity">
    <text evidence="1">Belongs to the Gfo/Idh/MocA family.</text>
</comment>
<dbReference type="InterPro" id="IPR000683">
    <property type="entry name" value="Gfo/Idh/MocA-like_OxRdtase_N"/>
</dbReference>
<dbReference type="RefSeq" id="WP_094474585.1">
    <property type="nucleotide sequence ID" value="NZ_NOXT01000120.1"/>
</dbReference>
<evidence type="ECO:0000313" key="6">
    <source>
        <dbReference type="EMBL" id="OYQ26082.1"/>
    </source>
</evidence>
<gene>
    <name evidence="6" type="ORF">CHU93_12920</name>
</gene>
<dbReference type="Gene3D" id="3.30.360.10">
    <property type="entry name" value="Dihydrodipicolinate Reductase, domain 2"/>
    <property type="match status" value="1"/>
</dbReference>
<accession>A0A255YA49</accession>
<evidence type="ECO:0000259" key="5">
    <source>
        <dbReference type="Pfam" id="PF22725"/>
    </source>
</evidence>
<dbReference type="GO" id="GO:0016491">
    <property type="term" value="F:oxidoreductase activity"/>
    <property type="evidence" value="ECO:0007669"/>
    <property type="project" value="UniProtKB-KW"/>
</dbReference>
<dbReference type="EMBL" id="NOXT01000120">
    <property type="protein sequence ID" value="OYQ26082.1"/>
    <property type="molecule type" value="Genomic_DNA"/>
</dbReference>
<proteinExistence type="inferred from homology"/>
<feature type="domain" description="Gfo/Idh/MocA-like oxidoreductase N-terminal" evidence="4">
    <location>
        <begin position="3"/>
        <end position="119"/>
    </location>
</feature>
<sequence length="279" mass="29592">MTLRIGIIGAARVATYAMIAPARARDDVVVAAVASRDAGRAADYAATHGIARHFGDYAAMVADPDIDAIYVATPPAFHLEQARLAIAAGKPCLVEKPFTLNAAEAETLLAQAAAAGVVMVEAQHSRCHAFWAIVAQHLPALGRVRHVEAWFNAPVKTDAAEFRWQAGLGGGALMDLGVYPLTWVRAVAGEPVRARNVVMRRERQADGAFAATLDLAGGVTARVAARHGGAVRSGIADRRRTGRADRCQSARPAARRPWHKAGDGRRRGGYSEPGRTGQL</sequence>
<dbReference type="OrthoDB" id="9792935at2"/>
<feature type="region of interest" description="Disordered" evidence="3">
    <location>
        <begin position="230"/>
        <end position="279"/>
    </location>
</feature>
<feature type="domain" description="GFO/IDH/MocA-like oxidoreductase" evidence="5">
    <location>
        <begin position="140"/>
        <end position="225"/>
    </location>
</feature>
<keyword evidence="2" id="KW-0560">Oxidoreductase</keyword>
<dbReference type="PANTHER" id="PTHR22604:SF105">
    <property type="entry name" value="TRANS-1,2-DIHYDROBENZENE-1,2-DIOL DEHYDROGENASE"/>
    <property type="match status" value="1"/>
</dbReference>
<dbReference type="Pfam" id="PF01408">
    <property type="entry name" value="GFO_IDH_MocA"/>
    <property type="match status" value="1"/>
</dbReference>
<dbReference type="PANTHER" id="PTHR22604">
    <property type="entry name" value="OXIDOREDUCTASES"/>
    <property type="match status" value="1"/>
</dbReference>
<dbReference type="Proteomes" id="UP000216991">
    <property type="component" value="Unassembled WGS sequence"/>
</dbReference>
<evidence type="ECO:0000256" key="2">
    <source>
        <dbReference type="ARBA" id="ARBA00023002"/>
    </source>
</evidence>
<evidence type="ECO:0000256" key="1">
    <source>
        <dbReference type="ARBA" id="ARBA00010928"/>
    </source>
</evidence>
<comment type="caution">
    <text evidence="6">The sequence shown here is derived from an EMBL/GenBank/DDBJ whole genome shotgun (WGS) entry which is preliminary data.</text>
</comment>
<feature type="compositionally biased region" description="Basic and acidic residues" evidence="3">
    <location>
        <begin position="235"/>
        <end position="248"/>
    </location>
</feature>
<evidence type="ECO:0000313" key="7">
    <source>
        <dbReference type="Proteomes" id="UP000216991"/>
    </source>
</evidence>
<dbReference type="InterPro" id="IPR050984">
    <property type="entry name" value="Gfo/Idh/MocA_domain"/>
</dbReference>
<dbReference type="InterPro" id="IPR036291">
    <property type="entry name" value="NAD(P)-bd_dom_sf"/>
</dbReference>
<protein>
    <submittedName>
        <fullName evidence="6">Uncharacterized protein</fullName>
    </submittedName>
</protein>
<dbReference type="AlphaFoldDB" id="A0A255YA49"/>
<evidence type="ECO:0000256" key="3">
    <source>
        <dbReference type="SAM" id="MobiDB-lite"/>
    </source>
</evidence>
<dbReference type="InterPro" id="IPR055170">
    <property type="entry name" value="GFO_IDH_MocA-like_dom"/>
</dbReference>
<name>A0A255YA49_9SPHN</name>
<keyword evidence="7" id="KW-1185">Reference proteome</keyword>